<feature type="binding site" evidence="1">
    <location>
        <position position="324"/>
    </location>
    <ligand>
        <name>substrate</name>
    </ligand>
</feature>
<dbReference type="HOGENOM" id="CLU_811990_0_0_1"/>
<reference evidence="3" key="2">
    <citation type="submission" date="2020-05" db="UniProtKB">
        <authorList>
            <consortium name="EnsemblMetazoa"/>
        </authorList>
    </citation>
    <scope>IDENTIFICATION</scope>
    <source>
        <strain evidence="3">JHB</strain>
    </source>
</reference>
<evidence type="ECO:0000256" key="1">
    <source>
        <dbReference type="PIRSR" id="PIRSR000915-2"/>
    </source>
</evidence>
<dbReference type="EMBL" id="DS232104">
    <property type="protein sequence ID" value="EDS34923.1"/>
    <property type="molecule type" value="Genomic_DNA"/>
</dbReference>
<dbReference type="KEGG" id="cqu:CpipJ_CPIJ010743"/>
<evidence type="ECO:0000313" key="3">
    <source>
        <dbReference type="EnsemblMetazoa" id="CPIJ010743-PA"/>
    </source>
</evidence>
<dbReference type="VEuPathDB" id="VectorBase:CQUJHB000081"/>
<name>B0WUE4_CULQU</name>
<dbReference type="Gene3D" id="3.40.50.1000">
    <property type="entry name" value="HAD superfamily/HAD-like"/>
    <property type="match status" value="2"/>
</dbReference>
<dbReference type="PANTHER" id="PTHR19288:SF4">
    <property type="entry name" value="RE04130P-RELATED"/>
    <property type="match status" value="1"/>
</dbReference>
<dbReference type="SUPFAM" id="SSF56784">
    <property type="entry name" value="HAD-like"/>
    <property type="match status" value="2"/>
</dbReference>
<accession>B0WUE4</accession>
<dbReference type="InterPro" id="IPR006357">
    <property type="entry name" value="HAD-SF_hydro_IIA"/>
</dbReference>
<dbReference type="AlphaFoldDB" id="B0WUE4"/>
<dbReference type="PIRSF" id="PIRSF000915">
    <property type="entry name" value="PGP-type_phosphatase"/>
    <property type="match status" value="1"/>
</dbReference>
<dbReference type="VEuPathDB" id="VectorBase:CPIJ010743"/>
<dbReference type="InterPro" id="IPR036412">
    <property type="entry name" value="HAD-like_sf"/>
</dbReference>
<proteinExistence type="predicted"/>
<sequence length="342" mass="38251">MTKRLLDLILEDKQRFVASFDYVLTDCDGNFWMALLQFWGTLSLISTTGVVWNFYGPIEGVGRAIGVLKDAGKKVVYVSNNSVRTLENYKEQVHKLGHGLAEEDLIHPAISVVRYLKSINFQGLIYAICAEPFLKLLKEAGFEVITGAIGAIKAAGKRVVYVSNNSVRPLENYQEQIRKLGHEVTEEDLVHPAVSIVRYLKSIDFNGLIYAIGSNAFLKTLRDAGYDVLNGPDDPQPESLQVVIPVIHDKKPVKAVIVDYDFNCSHIKLLRAEMYLKSDQECLFVGGSTDYRVMFTPTYTSIGTGYYTEILERSVGRKAVTLGKPGTHLVQQLKDYYGIEQA</sequence>
<dbReference type="eggNOG" id="KOG2882">
    <property type="taxonomic scope" value="Eukaryota"/>
</dbReference>
<keyword evidence="4" id="KW-1185">Reference proteome</keyword>
<evidence type="ECO:0000313" key="2">
    <source>
        <dbReference type="EMBL" id="EDS34923.1"/>
    </source>
</evidence>
<dbReference type="OrthoDB" id="413953at2759"/>
<dbReference type="GO" id="GO:0005737">
    <property type="term" value="C:cytoplasm"/>
    <property type="evidence" value="ECO:0007669"/>
    <property type="project" value="TreeGrafter"/>
</dbReference>
<organism>
    <name type="scientific">Culex quinquefasciatus</name>
    <name type="common">Southern house mosquito</name>
    <name type="synonym">Culex pungens</name>
    <dbReference type="NCBI Taxonomy" id="7176"/>
    <lineage>
        <taxon>Eukaryota</taxon>
        <taxon>Metazoa</taxon>
        <taxon>Ecdysozoa</taxon>
        <taxon>Arthropoda</taxon>
        <taxon>Hexapoda</taxon>
        <taxon>Insecta</taxon>
        <taxon>Pterygota</taxon>
        <taxon>Neoptera</taxon>
        <taxon>Endopterygota</taxon>
        <taxon>Diptera</taxon>
        <taxon>Nematocera</taxon>
        <taxon>Culicoidea</taxon>
        <taxon>Culicidae</taxon>
        <taxon>Culicinae</taxon>
        <taxon>Culicini</taxon>
        <taxon>Culex</taxon>
        <taxon>Culex</taxon>
    </lineage>
</organism>
<dbReference type="VEuPathDB" id="VectorBase:CQUJHB014187"/>
<dbReference type="GO" id="GO:0016791">
    <property type="term" value="F:phosphatase activity"/>
    <property type="evidence" value="ECO:0007669"/>
    <property type="project" value="TreeGrafter"/>
</dbReference>
<dbReference type="InterPro" id="IPR023214">
    <property type="entry name" value="HAD_sf"/>
</dbReference>
<dbReference type="EnsemblMetazoa" id="CPIJ010743-RA">
    <property type="protein sequence ID" value="CPIJ010743-PA"/>
    <property type="gene ID" value="CPIJ010743"/>
</dbReference>
<dbReference type="InParanoid" id="B0WUE4"/>
<dbReference type="Pfam" id="PF13344">
    <property type="entry name" value="Hydrolase_6"/>
    <property type="match status" value="2"/>
</dbReference>
<feature type="binding site" evidence="1">
    <location>
        <begin position="163"/>
        <end position="165"/>
    </location>
    <ligand>
        <name>substrate</name>
    </ligand>
</feature>
<reference evidence="2" key="1">
    <citation type="submission" date="2007-03" db="EMBL/GenBank/DDBJ databases">
        <title>Annotation of Culex pipiens quinquefasciatus.</title>
        <authorList>
            <consortium name="The Broad Institute Genome Sequencing Platform"/>
            <person name="Atkinson P.W."/>
            <person name="Hemingway J."/>
            <person name="Christensen B.M."/>
            <person name="Higgs S."/>
            <person name="Kodira C."/>
            <person name="Hannick L."/>
            <person name="Megy K."/>
            <person name="O'Leary S."/>
            <person name="Pearson M."/>
            <person name="Haas B.J."/>
            <person name="Mauceli E."/>
            <person name="Wortman J.R."/>
            <person name="Lee N.H."/>
            <person name="Guigo R."/>
            <person name="Stanke M."/>
            <person name="Alvarado L."/>
            <person name="Amedeo P."/>
            <person name="Antoine C.H."/>
            <person name="Arensburger P."/>
            <person name="Bidwell S.L."/>
            <person name="Crawford M."/>
            <person name="Camaro F."/>
            <person name="Devon K."/>
            <person name="Engels R."/>
            <person name="Hammond M."/>
            <person name="Howarth C."/>
            <person name="Koehrsen M."/>
            <person name="Lawson D."/>
            <person name="Montgomery P."/>
            <person name="Nene V."/>
            <person name="Nusbaum C."/>
            <person name="Puiu D."/>
            <person name="Romero-Severson J."/>
            <person name="Severson D.W."/>
            <person name="Shumway M."/>
            <person name="Sisk P."/>
            <person name="Stolte C."/>
            <person name="Zeng Q."/>
            <person name="Eisenstadt E."/>
            <person name="Fraser-Liggett C."/>
            <person name="Strausberg R."/>
            <person name="Galagan J."/>
            <person name="Birren B."/>
            <person name="Collins F.H."/>
        </authorList>
    </citation>
    <scope>NUCLEOTIDE SEQUENCE [LARGE SCALE GENOMIC DNA]</scope>
    <source>
        <strain evidence="2">JHB</strain>
    </source>
</reference>
<dbReference type="Proteomes" id="UP000002320">
    <property type="component" value="Unassembled WGS sequence"/>
</dbReference>
<gene>
    <name evidence="3" type="primary">6043334</name>
    <name evidence="2" type="ORF">CpipJ_CPIJ010743</name>
</gene>
<dbReference type="STRING" id="7176.B0WUE4"/>
<evidence type="ECO:0000313" key="4">
    <source>
        <dbReference type="Proteomes" id="UP000002320"/>
    </source>
</evidence>
<dbReference type="PANTHER" id="PTHR19288">
    <property type="entry name" value="4-NITROPHENYLPHOSPHATASE-RELATED"/>
    <property type="match status" value="1"/>
</dbReference>
<protein>
    <submittedName>
        <fullName evidence="2">4-nitrophenylphosphatase</fullName>
    </submittedName>
</protein>